<comment type="caution">
    <text evidence="2">The sequence shown here is derived from an EMBL/GenBank/DDBJ whole genome shotgun (WGS) entry which is preliminary data.</text>
</comment>
<sequence>MKRFIIGLIVSVLLTGCSLPDIGQKGSNEKQIQIKNEPSYIPPVEVEEQDEDPVYTNQ</sequence>
<feature type="compositionally biased region" description="Polar residues" evidence="1">
    <location>
        <begin position="25"/>
        <end position="36"/>
    </location>
</feature>
<accession>A0ABT0XFE1</accession>
<feature type="region of interest" description="Disordered" evidence="1">
    <location>
        <begin position="25"/>
        <end position="58"/>
    </location>
</feature>
<dbReference type="EMBL" id="JAMQJY010000001">
    <property type="protein sequence ID" value="MCM2674597.1"/>
    <property type="molecule type" value="Genomic_DNA"/>
</dbReference>
<feature type="compositionally biased region" description="Acidic residues" evidence="1">
    <location>
        <begin position="45"/>
        <end position="58"/>
    </location>
</feature>
<keyword evidence="3" id="KW-1185">Reference proteome</keyword>
<evidence type="ECO:0000313" key="2">
    <source>
        <dbReference type="EMBL" id="MCM2674597.1"/>
    </source>
</evidence>
<evidence type="ECO:0008006" key="4">
    <source>
        <dbReference type="Google" id="ProtNLM"/>
    </source>
</evidence>
<dbReference type="PROSITE" id="PS51257">
    <property type="entry name" value="PROKAR_LIPOPROTEIN"/>
    <property type="match status" value="1"/>
</dbReference>
<proteinExistence type="predicted"/>
<dbReference type="Proteomes" id="UP001203665">
    <property type="component" value="Unassembled WGS sequence"/>
</dbReference>
<name>A0ABT0XFE1_9BACI</name>
<dbReference type="RefSeq" id="WP_251604529.1">
    <property type="nucleotide sequence ID" value="NZ_JAMQJY010000001.1"/>
</dbReference>
<gene>
    <name evidence="2" type="ORF">NDM98_03115</name>
</gene>
<evidence type="ECO:0000313" key="3">
    <source>
        <dbReference type="Proteomes" id="UP001203665"/>
    </source>
</evidence>
<evidence type="ECO:0000256" key="1">
    <source>
        <dbReference type="SAM" id="MobiDB-lite"/>
    </source>
</evidence>
<reference evidence="2" key="1">
    <citation type="submission" date="2022-06" db="EMBL/GenBank/DDBJ databases">
        <title>Alkalicoccobacillus porphyridii sp. nov., isolated from a marine red alga, Porphyridium purpureum and reclassification of Shouchella plakortidis and Shouchella gibsonii as Alkalicoccobacillus plakortidis comb. nov. and Alkalicoccobacillus gibsonii comb. nov.</title>
        <authorList>
            <person name="Kim K.H."/>
            <person name="Lee J.K."/>
            <person name="Han D.M."/>
            <person name="Baek J.H."/>
            <person name="Jeon C.O."/>
        </authorList>
    </citation>
    <scope>NUCLEOTIDE SEQUENCE</scope>
    <source>
        <strain evidence="2">DSM 19153</strain>
    </source>
</reference>
<organism evidence="2 3">
    <name type="scientific">Alkalicoccobacillus plakortidis</name>
    <dbReference type="NCBI Taxonomy" id="444060"/>
    <lineage>
        <taxon>Bacteria</taxon>
        <taxon>Bacillati</taxon>
        <taxon>Bacillota</taxon>
        <taxon>Bacilli</taxon>
        <taxon>Bacillales</taxon>
        <taxon>Bacillaceae</taxon>
        <taxon>Alkalicoccobacillus</taxon>
    </lineage>
</organism>
<protein>
    <recommendedName>
        <fullName evidence="4">Lipoprotein</fullName>
    </recommendedName>
</protein>